<evidence type="ECO:0000256" key="5">
    <source>
        <dbReference type="ARBA" id="ARBA00022692"/>
    </source>
</evidence>
<comment type="subcellular location">
    <subcellularLocation>
        <location evidence="1">Cell inner membrane</location>
        <topology evidence="1">Multi-pass membrane protein</topology>
    </subcellularLocation>
</comment>
<feature type="domain" description="NAD-dependent epimerase/dehydratase" evidence="11">
    <location>
        <begin position="483"/>
        <end position="556"/>
    </location>
</feature>
<dbReference type="PANTHER" id="PTHR42865:SF1">
    <property type="entry name" value="AEROBIC C4-DICARBOXYLATE TRANSPORT PROTEIN"/>
    <property type="match status" value="1"/>
</dbReference>
<accession>A0A2N9AL98</accession>
<dbReference type="InterPro" id="IPR001509">
    <property type="entry name" value="Epimerase_deHydtase"/>
</dbReference>
<dbReference type="PROSITE" id="PS00714">
    <property type="entry name" value="NA_DICARBOXYL_SYMP_2"/>
    <property type="match status" value="1"/>
</dbReference>
<dbReference type="GO" id="GO:0015138">
    <property type="term" value="F:fumarate transmembrane transporter activity"/>
    <property type="evidence" value="ECO:0007669"/>
    <property type="project" value="TreeGrafter"/>
</dbReference>
<dbReference type="InterPro" id="IPR036291">
    <property type="entry name" value="NAD(P)-bd_dom_sf"/>
</dbReference>
<keyword evidence="8 10" id="KW-0472">Membrane</keyword>
<dbReference type="Pfam" id="PF00375">
    <property type="entry name" value="SDF"/>
    <property type="match status" value="1"/>
</dbReference>
<dbReference type="PANTHER" id="PTHR42865">
    <property type="entry name" value="PROTON/GLUTAMATE-ASPARTATE SYMPORTER"/>
    <property type="match status" value="1"/>
</dbReference>
<feature type="region of interest" description="Disordered" evidence="9">
    <location>
        <begin position="398"/>
        <end position="472"/>
    </location>
</feature>
<evidence type="ECO:0000256" key="1">
    <source>
        <dbReference type="ARBA" id="ARBA00004429"/>
    </source>
</evidence>
<dbReference type="GO" id="GO:0005886">
    <property type="term" value="C:plasma membrane"/>
    <property type="evidence" value="ECO:0007669"/>
    <property type="project" value="UniProtKB-SubCell"/>
</dbReference>
<name>A0A2N9AL98_METEX</name>
<evidence type="ECO:0000256" key="8">
    <source>
        <dbReference type="ARBA" id="ARBA00023136"/>
    </source>
</evidence>
<feature type="transmembrane region" description="Helical" evidence="10">
    <location>
        <begin position="53"/>
        <end position="74"/>
    </location>
</feature>
<dbReference type="Gene3D" id="1.10.3860.10">
    <property type="entry name" value="Sodium:dicarboxylate symporter"/>
    <property type="match status" value="1"/>
</dbReference>
<dbReference type="InterPro" id="IPR036458">
    <property type="entry name" value="Na:dicarbo_symporter_sf"/>
</dbReference>
<dbReference type="GO" id="GO:0015366">
    <property type="term" value="F:malate:proton symporter activity"/>
    <property type="evidence" value="ECO:0007669"/>
    <property type="project" value="TreeGrafter"/>
</dbReference>
<evidence type="ECO:0000256" key="3">
    <source>
        <dbReference type="ARBA" id="ARBA00022448"/>
    </source>
</evidence>
<evidence type="ECO:0000256" key="6">
    <source>
        <dbReference type="ARBA" id="ARBA00022847"/>
    </source>
</evidence>
<feature type="transmembrane region" description="Helical" evidence="10">
    <location>
        <begin position="162"/>
        <end position="181"/>
    </location>
</feature>
<keyword evidence="5 10" id="KW-0812">Transmembrane</keyword>
<evidence type="ECO:0000256" key="10">
    <source>
        <dbReference type="SAM" id="Phobius"/>
    </source>
</evidence>
<evidence type="ECO:0000313" key="12">
    <source>
        <dbReference type="EMBL" id="SOR28128.1"/>
    </source>
</evidence>
<feature type="compositionally biased region" description="Basic and acidic residues" evidence="9">
    <location>
        <begin position="556"/>
        <end position="569"/>
    </location>
</feature>
<dbReference type="SUPFAM" id="SSF118215">
    <property type="entry name" value="Proton glutamate symport protein"/>
    <property type="match status" value="1"/>
</dbReference>
<dbReference type="PRINTS" id="PR00173">
    <property type="entry name" value="EDTRNSPORT"/>
</dbReference>
<evidence type="ECO:0000313" key="13">
    <source>
        <dbReference type="Proteomes" id="UP000233769"/>
    </source>
</evidence>
<feature type="compositionally biased region" description="Basic residues" evidence="9">
    <location>
        <begin position="405"/>
        <end position="416"/>
    </location>
</feature>
<feature type="transmembrane region" description="Helical" evidence="10">
    <location>
        <begin position="233"/>
        <end position="255"/>
    </location>
</feature>
<dbReference type="FunFam" id="1.10.3860.10:FF:000001">
    <property type="entry name" value="C4-dicarboxylate transport protein"/>
    <property type="match status" value="1"/>
</dbReference>
<evidence type="ECO:0000256" key="9">
    <source>
        <dbReference type="SAM" id="MobiDB-lite"/>
    </source>
</evidence>
<dbReference type="Proteomes" id="UP000233769">
    <property type="component" value="Chromosome tk0001"/>
</dbReference>
<organism evidence="12 13">
    <name type="scientific">Methylorubrum extorquens</name>
    <name type="common">Methylobacterium dichloromethanicum</name>
    <name type="synonym">Methylobacterium extorquens</name>
    <dbReference type="NCBI Taxonomy" id="408"/>
    <lineage>
        <taxon>Bacteria</taxon>
        <taxon>Pseudomonadati</taxon>
        <taxon>Pseudomonadota</taxon>
        <taxon>Alphaproteobacteria</taxon>
        <taxon>Hyphomicrobiales</taxon>
        <taxon>Methylobacteriaceae</taxon>
        <taxon>Methylorubrum</taxon>
    </lineage>
</organism>
<evidence type="ECO:0000256" key="7">
    <source>
        <dbReference type="ARBA" id="ARBA00022989"/>
    </source>
</evidence>
<proteinExistence type="inferred from homology"/>
<feature type="compositionally biased region" description="Basic residues" evidence="9">
    <location>
        <begin position="649"/>
        <end position="658"/>
    </location>
</feature>
<keyword evidence="6" id="KW-0769">Symport</keyword>
<dbReference type="SUPFAM" id="SSF51735">
    <property type="entry name" value="NAD(P)-binding Rossmann-fold domains"/>
    <property type="match status" value="1"/>
</dbReference>
<keyword evidence="3" id="KW-0813">Transport</keyword>
<dbReference type="InterPro" id="IPR001991">
    <property type="entry name" value="Na-dicarboxylate_symporter"/>
</dbReference>
<gene>
    <name evidence="12" type="ORF">TK0001_1526</name>
</gene>
<keyword evidence="4" id="KW-1003">Cell membrane</keyword>
<dbReference type="AlphaFoldDB" id="A0A2N9AL98"/>
<dbReference type="EMBL" id="LT962688">
    <property type="protein sequence ID" value="SOR28128.1"/>
    <property type="molecule type" value="Genomic_DNA"/>
</dbReference>
<reference evidence="13" key="1">
    <citation type="submission" date="2017-10" db="EMBL/GenBank/DDBJ databases">
        <authorList>
            <person name="Regsiter A."/>
            <person name="William W."/>
        </authorList>
    </citation>
    <scope>NUCLEOTIDE SEQUENCE [LARGE SCALE GENOMIC DNA]</scope>
</reference>
<feature type="transmembrane region" description="Helical" evidence="10">
    <location>
        <begin position="86"/>
        <end position="108"/>
    </location>
</feature>
<dbReference type="Gene3D" id="3.40.50.720">
    <property type="entry name" value="NAD(P)-binding Rossmann-like Domain"/>
    <property type="match status" value="1"/>
</dbReference>
<comment type="similarity">
    <text evidence="2">Belongs to the dicarboxylate/amino acid:cation symporter (DAACS) (TC 2.A.23) family.</text>
</comment>
<feature type="region of interest" description="Disordered" evidence="9">
    <location>
        <begin position="539"/>
        <end position="590"/>
    </location>
</feature>
<feature type="compositionally biased region" description="Basic and acidic residues" evidence="9">
    <location>
        <begin position="659"/>
        <end position="675"/>
    </location>
</feature>
<dbReference type="GO" id="GO:0070778">
    <property type="term" value="P:L-aspartate transmembrane transport"/>
    <property type="evidence" value="ECO:0007669"/>
    <property type="project" value="TreeGrafter"/>
</dbReference>
<feature type="region of interest" description="Disordered" evidence="9">
    <location>
        <begin position="649"/>
        <end position="712"/>
    </location>
</feature>
<keyword evidence="7 10" id="KW-1133">Transmembrane helix</keyword>
<dbReference type="Pfam" id="PF01370">
    <property type="entry name" value="Epimerase"/>
    <property type="match status" value="1"/>
</dbReference>
<dbReference type="GO" id="GO:0015141">
    <property type="term" value="F:succinate transmembrane transporter activity"/>
    <property type="evidence" value="ECO:0007669"/>
    <property type="project" value="TreeGrafter"/>
</dbReference>
<sequence>MSHAATLPTERAPLHKSLFVQVIAGLLAGILVGALAPGFAAELKILSDAFLRLIAMIVAPIVFCVVVHGIAGAGDLGKVGRVGVKALIYFEVMTSLALLLGLGLAYLVGPGHGMNIDVASLDAGALGGYADSAQKLQGGGIAHFLLAIIPKTAFDAFARNDVLQVLFFAVLFGVSLALVGGEKARAVSGLIDALSTVLFKAMGLIVRVAPLGVFGAVAYTVGRYGIGSLAQLLSLVALFYLAVALFVFVILGAVMRLAGLSLVKLLIYLREELTIVLGTSSSDAVLPQIMRKLVHLGVKDSTVGLVVPTGYSFNLDAFSIYLTLAVVFIAQATNTPLSFSDLMLVLGVSLVTSKGAHGVPGSAIVILAATLNAVPLDSRDRPRAGALGRLVRWHRPVAGQPDRQLRRHRRRRRLGGRPRPGACRAGARRPGEPGAHRRLGGLPDAGSIRDRTDRPQTGFRSGGAAPDVTGPRTGPELGMAGTALIAGVGGIVGNNLARHLVAQGWRVEGLARRPPEIAGVTPIAADLLDPAALARSLEGARAEPRLPHHLAAPADGSREHPRQRRDGRQPSRRAPPGGQPAPRGAGDGAQALSRAVRVLREGQPAADAVSRGPAAPARRELLLRAGGCGVRGRRARRILVERAPPAHDRRLRARQRHEHGRDAGRLRHALPRDRTALPLPRLGGAVERAHRRDRRAAARPPPRMGGADGGRA</sequence>
<feature type="transmembrane region" description="Helical" evidence="10">
    <location>
        <begin position="201"/>
        <end position="221"/>
    </location>
</feature>
<evidence type="ECO:0000256" key="2">
    <source>
        <dbReference type="ARBA" id="ARBA00006148"/>
    </source>
</evidence>
<evidence type="ECO:0000259" key="11">
    <source>
        <dbReference type="Pfam" id="PF01370"/>
    </source>
</evidence>
<protein>
    <submittedName>
        <fullName evidence="12">C4-dicarboxylic acid, orotate and citrate transporter (Modular protein)</fullName>
    </submittedName>
</protein>
<dbReference type="InterPro" id="IPR018107">
    <property type="entry name" value="Na-dicarboxylate_symporter_CS"/>
</dbReference>
<evidence type="ECO:0000256" key="4">
    <source>
        <dbReference type="ARBA" id="ARBA00022475"/>
    </source>
</evidence>
<feature type="compositionally biased region" description="Low complexity" evidence="9">
    <location>
        <begin position="572"/>
        <end position="590"/>
    </location>
</feature>
<feature type="transmembrane region" description="Helical" evidence="10">
    <location>
        <begin position="18"/>
        <end position="41"/>
    </location>
</feature>